<evidence type="ECO:0000256" key="2">
    <source>
        <dbReference type="SAM" id="MobiDB-lite"/>
    </source>
</evidence>
<dbReference type="SUPFAM" id="SSF55874">
    <property type="entry name" value="ATPase domain of HSP90 chaperone/DNA topoisomerase II/histidine kinase"/>
    <property type="match status" value="1"/>
</dbReference>
<keyword evidence="4" id="KW-0808">Transferase</keyword>
<evidence type="ECO:0000313" key="4">
    <source>
        <dbReference type="EMBL" id="SER49633.1"/>
    </source>
</evidence>
<dbReference type="RefSeq" id="WP_074998919.1">
    <property type="nucleotide sequence ID" value="NZ_FOGO01000002.1"/>
</dbReference>
<keyword evidence="5" id="KW-1185">Reference proteome</keyword>
<feature type="domain" description="Histidine kinase/HSP90-like ATPase" evidence="3">
    <location>
        <begin position="32"/>
        <end position="128"/>
    </location>
</feature>
<feature type="compositionally biased region" description="Polar residues" evidence="2">
    <location>
        <begin position="7"/>
        <end position="16"/>
    </location>
</feature>
<sequence length="148" mass="16575">MVDKGQGTRQLTTSLDQPRELQPRELVLPGVPQSAREARQFAREYVMRTEPTASDDYVDAIVLATSELVTNSIRHGTEPGDSLALKLHTRHGRTRVEVRDPVRRRPRLRPESHTREGGRGLVILDGLCHWGVDDAPLGKVVWAEVIAK</sequence>
<dbReference type="InterPro" id="IPR036890">
    <property type="entry name" value="HATPase_C_sf"/>
</dbReference>
<dbReference type="PANTHER" id="PTHR35526:SF3">
    <property type="entry name" value="ANTI-SIGMA-F FACTOR RSBW"/>
    <property type="match status" value="1"/>
</dbReference>
<organism evidence="4 5">
    <name type="scientific">Streptomyces qinglanensis</name>
    <dbReference type="NCBI Taxonomy" id="943816"/>
    <lineage>
        <taxon>Bacteria</taxon>
        <taxon>Bacillati</taxon>
        <taxon>Actinomycetota</taxon>
        <taxon>Actinomycetes</taxon>
        <taxon>Kitasatosporales</taxon>
        <taxon>Streptomycetaceae</taxon>
        <taxon>Streptomyces</taxon>
    </lineage>
</organism>
<dbReference type="Proteomes" id="UP000182841">
    <property type="component" value="Unassembled WGS sequence"/>
</dbReference>
<dbReference type="AlphaFoldDB" id="A0A1H9PPZ6"/>
<evidence type="ECO:0000313" key="5">
    <source>
        <dbReference type="Proteomes" id="UP000182841"/>
    </source>
</evidence>
<gene>
    <name evidence="4" type="ORF">SAMN05421870_102140</name>
</gene>
<feature type="region of interest" description="Disordered" evidence="2">
    <location>
        <begin position="1"/>
        <end position="23"/>
    </location>
</feature>
<dbReference type="PANTHER" id="PTHR35526">
    <property type="entry name" value="ANTI-SIGMA-F FACTOR RSBW-RELATED"/>
    <property type="match status" value="1"/>
</dbReference>
<protein>
    <submittedName>
        <fullName evidence="4">Anti-sigma regulatory factor (Ser/Thr protein kinase)</fullName>
    </submittedName>
</protein>
<dbReference type="OrthoDB" id="4253278at2"/>
<accession>A0A1H9PPZ6</accession>
<evidence type="ECO:0000256" key="1">
    <source>
        <dbReference type="ARBA" id="ARBA00022527"/>
    </source>
</evidence>
<dbReference type="InterPro" id="IPR050267">
    <property type="entry name" value="Anti-sigma-factor_SerPK"/>
</dbReference>
<dbReference type="Pfam" id="PF13581">
    <property type="entry name" value="HATPase_c_2"/>
    <property type="match status" value="1"/>
</dbReference>
<dbReference type="EMBL" id="FOGO01000002">
    <property type="protein sequence ID" value="SER49633.1"/>
    <property type="molecule type" value="Genomic_DNA"/>
</dbReference>
<dbReference type="InterPro" id="IPR003594">
    <property type="entry name" value="HATPase_dom"/>
</dbReference>
<keyword evidence="1" id="KW-0723">Serine/threonine-protein kinase</keyword>
<evidence type="ECO:0000259" key="3">
    <source>
        <dbReference type="Pfam" id="PF13581"/>
    </source>
</evidence>
<reference evidence="5" key="1">
    <citation type="submission" date="2016-10" db="EMBL/GenBank/DDBJ databases">
        <authorList>
            <person name="Varghese N."/>
            <person name="Submissions S."/>
        </authorList>
    </citation>
    <scope>NUCLEOTIDE SEQUENCE [LARGE SCALE GENOMIC DNA]</scope>
    <source>
        <strain evidence="5">CGMCC 4.6825</strain>
    </source>
</reference>
<proteinExistence type="predicted"/>
<keyword evidence="4" id="KW-0418">Kinase</keyword>
<name>A0A1H9PPZ6_9ACTN</name>
<dbReference type="Gene3D" id="3.30.565.10">
    <property type="entry name" value="Histidine kinase-like ATPase, C-terminal domain"/>
    <property type="match status" value="1"/>
</dbReference>
<dbReference type="CDD" id="cd16936">
    <property type="entry name" value="HATPase_RsbW-like"/>
    <property type="match status" value="1"/>
</dbReference>
<dbReference type="GO" id="GO:0004674">
    <property type="term" value="F:protein serine/threonine kinase activity"/>
    <property type="evidence" value="ECO:0007669"/>
    <property type="project" value="UniProtKB-KW"/>
</dbReference>